<dbReference type="PANTHER" id="PTHR23518">
    <property type="entry name" value="C-METHYLTRANSFERASE"/>
    <property type="match status" value="1"/>
</dbReference>
<feature type="transmembrane region" description="Helical" evidence="5">
    <location>
        <begin position="41"/>
        <end position="61"/>
    </location>
</feature>
<dbReference type="Pfam" id="PF07690">
    <property type="entry name" value="MFS_1"/>
    <property type="match status" value="1"/>
</dbReference>
<evidence type="ECO:0000256" key="5">
    <source>
        <dbReference type="SAM" id="Phobius"/>
    </source>
</evidence>
<feature type="compositionally biased region" description="Gly residues" evidence="4">
    <location>
        <begin position="386"/>
        <end position="397"/>
    </location>
</feature>
<dbReference type="PANTHER" id="PTHR23518:SF2">
    <property type="entry name" value="MAJOR FACILITATOR SUPERFAMILY TRANSPORTER"/>
    <property type="match status" value="1"/>
</dbReference>
<dbReference type="SUPFAM" id="SSF103473">
    <property type="entry name" value="MFS general substrate transporter"/>
    <property type="match status" value="1"/>
</dbReference>
<feature type="transmembrane region" description="Helical" evidence="5">
    <location>
        <begin position="7"/>
        <end position="29"/>
    </location>
</feature>
<protein>
    <recommendedName>
        <fullName evidence="7">Major facilitator superfamily (MFS) profile domain-containing protein</fullName>
    </recommendedName>
</protein>
<evidence type="ECO:0008006" key="7">
    <source>
        <dbReference type="Google" id="ProtNLM"/>
    </source>
</evidence>
<keyword evidence="1 5" id="KW-0812">Transmembrane</keyword>
<gene>
    <name evidence="6" type="ORF">TRIP_B200404</name>
</gene>
<evidence type="ECO:0000256" key="2">
    <source>
        <dbReference type="ARBA" id="ARBA00022989"/>
    </source>
</evidence>
<feature type="region of interest" description="Disordered" evidence="4">
    <location>
        <begin position="358"/>
        <end position="399"/>
    </location>
</feature>
<keyword evidence="3 5" id="KW-0472">Membrane</keyword>
<dbReference type="AlphaFoldDB" id="A0A653A2N1"/>
<dbReference type="InterPro" id="IPR036259">
    <property type="entry name" value="MFS_trans_sf"/>
</dbReference>
<proteinExistence type="predicted"/>
<keyword evidence="2 5" id="KW-1133">Transmembrane helix</keyword>
<dbReference type="Gene3D" id="1.20.1250.20">
    <property type="entry name" value="MFS general substrate transporter like domains"/>
    <property type="match status" value="1"/>
</dbReference>
<evidence type="ECO:0000313" key="6">
    <source>
        <dbReference type="EMBL" id="VBB42264.1"/>
    </source>
</evidence>
<name>A0A653A2N1_UNCDX</name>
<sequence>MAFPFRIFLTLFSSVFVTTMGAGLVAPLLPVYAHELGAEALEVGLIFGSFSLTRSLFVPYFGKWSDRRGRKPFIVIGLFGYFLVSLAFAAMEGVWSLIAIRLAQGFASAMVLPVAQAYVGIIRPEHEEGRIMADENPCASLNSIRVQMSFEAGAGVFIRHDPAGGPGLCRRLDPYRLGRPDDGGVQCRPLLRFERGPGARRGAQGFGGHRCVLPQHGGACLVWFSVEPGSPAARDEKPDEGRCRREIGIQAPGWTRVSGPSEDPGGARAFPVQGDLYDRDRHHLDLSAAWRGDPPWAFELRHRFRRHGERARRRPLPGPHGLPCRPDRQRAHGRYRWGDGHRGDALFERGLDLLGACPGQRPLRSGRRGRLPAGDGPGGDRRSFGAGDGKPDGGLGIGAQPRHARRACAGGIFHRLGCF</sequence>
<evidence type="ECO:0000256" key="4">
    <source>
        <dbReference type="SAM" id="MobiDB-lite"/>
    </source>
</evidence>
<accession>A0A653A2N1</accession>
<evidence type="ECO:0000256" key="1">
    <source>
        <dbReference type="ARBA" id="ARBA00022692"/>
    </source>
</evidence>
<organism evidence="6">
    <name type="scientific">Uncultured Desulfatiglans sp</name>
    <dbReference type="NCBI Taxonomy" id="1748965"/>
    <lineage>
        <taxon>Bacteria</taxon>
        <taxon>Pseudomonadati</taxon>
        <taxon>Thermodesulfobacteriota</taxon>
        <taxon>Desulfobacteria</taxon>
        <taxon>Desulfatiglandales</taxon>
        <taxon>Desulfatiglandaceae</taxon>
        <taxon>Desulfatiglans</taxon>
        <taxon>environmental samples</taxon>
    </lineage>
</organism>
<dbReference type="EMBL" id="UPXX01000013">
    <property type="protein sequence ID" value="VBB42264.1"/>
    <property type="molecule type" value="Genomic_DNA"/>
</dbReference>
<feature type="transmembrane region" description="Helical" evidence="5">
    <location>
        <begin position="73"/>
        <end position="91"/>
    </location>
</feature>
<dbReference type="InterPro" id="IPR011701">
    <property type="entry name" value="MFS"/>
</dbReference>
<reference evidence="6" key="1">
    <citation type="submission" date="2018-07" db="EMBL/GenBank/DDBJ databases">
        <authorList>
            <consortium name="Genoscope - CEA"/>
            <person name="William W."/>
        </authorList>
    </citation>
    <scope>NUCLEOTIDE SEQUENCE</scope>
    <source>
        <strain evidence="6">IK1</strain>
    </source>
</reference>
<dbReference type="GO" id="GO:0022857">
    <property type="term" value="F:transmembrane transporter activity"/>
    <property type="evidence" value="ECO:0007669"/>
    <property type="project" value="InterPro"/>
</dbReference>
<evidence type="ECO:0000256" key="3">
    <source>
        <dbReference type="ARBA" id="ARBA00023136"/>
    </source>
</evidence>
<feature type="region of interest" description="Disordered" evidence="4">
    <location>
        <begin position="308"/>
        <end position="329"/>
    </location>
</feature>